<dbReference type="NCBIfam" id="NF011812">
    <property type="entry name" value="PRK15284.1"/>
    <property type="match status" value="1"/>
</dbReference>
<dbReference type="Pfam" id="PF13954">
    <property type="entry name" value="PapC_N"/>
    <property type="match status" value="1"/>
</dbReference>
<evidence type="ECO:0000256" key="8">
    <source>
        <dbReference type="ARBA" id="ARBA00023237"/>
    </source>
</evidence>
<dbReference type="Proteomes" id="UP000071979">
    <property type="component" value="Unassembled WGS sequence"/>
</dbReference>
<evidence type="ECO:0000256" key="3">
    <source>
        <dbReference type="ARBA" id="ARBA00022448"/>
    </source>
</evidence>
<comment type="similarity">
    <text evidence="2 9">Belongs to the fimbrial export usher family.</text>
</comment>
<evidence type="ECO:0000259" key="11">
    <source>
        <dbReference type="Pfam" id="PF13954"/>
    </source>
</evidence>
<dbReference type="Gene3D" id="2.60.40.2070">
    <property type="match status" value="1"/>
</dbReference>
<keyword evidence="8 9" id="KW-0998">Cell outer membrane</keyword>
<dbReference type="EMBL" id="LDSE01000006">
    <property type="protein sequence ID" value="KTS69308.1"/>
    <property type="molecule type" value="Genomic_DNA"/>
</dbReference>
<keyword evidence="4" id="KW-1134">Transmembrane beta strand</keyword>
<dbReference type="GO" id="GO:0009297">
    <property type="term" value="P:pilus assembly"/>
    <property type="evidence" value="ECO:0007669"/>
    <property type="project" value="InterPro"/>
</dbReference>
<dbReference type="InterPro" id="IPR025885">
    <property type="entry name" value="PapC_N"/>
</dbReference>
<feature type="domain" description="PapC-like C-terminal" evidence="10">
    <location>
        <begin position="736"/>
        <end position="791"/>
    </location>
</feature>
<dbReference type="AlphaFoldDB" id="A0A8E1S1K6"/>
<name>A0A8E1S1K6_9GAMM</name>
<feature type="domain" description="PapC N-terminal" evidence="11">
    <location>
        <begin position="17"/>
        <end position="160"/>
    </location>
</feature>
<keyword evidence="5 9" id="KW-0812">Transmembrane</keyword>
<dbReference type="InterPro" id="IPR025949">
    <property type="entry name" value="PapC-like_C"/>
</dbReference>
<dbReference type="PROSITE" id="PS01151">
    <property type="entry name" value="FIMBRIAL_USHER"/>
    <property type="match status" value="1"/>
</dbReference>
<dbReference type="Gene3D" id="3.10.20.410">
    <property type="match status" value="1"/>
</dbReference>
<dbReference type="GO" id="GO:0015473">
    <property type="term" value="F:fimbrial usher porin activity"/>
    <property type="evidence" value="ECO:0007669"/>
    <property type="project" value="InterPro"/>
</dbReference>
<dbReference type="InterPro" id="IPR043142">
    <property type="entry name" value="PapC-like_C_sf"/>
</dbReference>
<dbReference type="PANTHER" id="PTHR30451">
    <property type="entry name" value="OUTER MEMBRANE USHER PROTEIN"/>
    <property type="match status" value="1"/>
</dbReference>
<dbReference type="InterPro" id="IPR000015">
    <property type="entry name" value="Fimb_usher"/>
</dbReference>
<keyword evidence="7 9" id="KW-0472">Membrane</keyword>
<keyword evidence="3 9" id="KW-0813">Transport</keyword>
<organism evidence="12 13">
    <name type="scientific">Pantoea dispersa</name>
    <dbReference type="NCBI Taxonomy" id="59814"/>
    <lineage>
        <taxon>Bacteria</taxon>
        <taxon>Pseudomonadati</taxon>
        <taxon>Pseudomonadota</taxon>
        <taxon>Gammaproteobacteria</taxon>
        <taxon>Enterobacterales</taxon>
        <taxon>Erwiniaceae</taxon>
        <taxon>Pantoea</taxon>
    </lineage>
</organism>
<keyword evidence="6" id="KW-0732">Signal</keyword>
<evidence type="ECO:0000256" key="7">
    <source>
        <dbReference type="ARBA" id="ARBA00023136"/>
    </source>
</evidence>
<dbReference type="PANTHER" id="PTHR30451:SF10">
    <property type="entry name" value="OUTER MEMBRANE USHER PROTEIN YFCU-RELATED"/>
    <property type="match status" value="1"/>
</dbReference>
<dbReference type="Gene3D" id="2.60.40.3110">
    <property type="match status" value="1"/>
</dbReference>
<evidence type="ECO:0000256" key="1">
    <source>
        <dbReference type="ARBA" id="ARBA00004571"/>
    </source>
</evidence>
<accession>A0A8E1S1K6</accession>
<dbReference type="GO" id="GO:0009279">
    <property type="term" value="C:cell outer membrane"/>
    <property type="evidence" value="ECO:0007669"/>
    <property type="project" value="UniProtKB-SubCell"/>
</dbReference>
<comment type="subcellular location">
    <subcellularLocation>
        <location evidence="1 9">Cell outer membrane</location>
        <topology evidence="1 9">Multi-pass membrane protein</topology>
    </subcellularLocation>
</comment>
<dbReference type="SUPFAM" id="SSF141729">
    <property type="entry name" value="FimD N-terminal domain-like"/>
    <property type="match status" value="1"/>
</dbReference>
<evidence type="ECO:0000256" key="5">
    <source>
        <dbReference type="ARBA" id="ARBA00022692"/>
    </source>
</evidence>
<sequence length="821" mass="89830">MLALGYSAPLFAAGAVSFNTDILDLNDRQNIDLSQFAQAGYIMPGEYMMELRVNQTQIPEMLVRYYAPENAPNESLPCLTPEMVDKLALKPEVLKNASWLQDGQCLAVDSISGMQVRGNLGESRLNITIPQAWLEYSAANWEPPSRWDNGVPGLLMDYNLFASTTRAQYGAKSQSVSGNGTGGVNAGAWRLRADWQMQQNRGTGSHHQEFTWTRFYAYRPLPSLQAKATLGENYLDSGMFDSFRYLGAAITSDDNMLPPNLRGYAPEVTGIAKTNAKVTISQQGRVIYESQVAAGPFRIQDLNDAVSGQLDVRVEEQDGSVQTFSVDTATIPYLTRPGRVRYKFASGKPGSEEHKTQGPTFATGEFSWGISNGWSMYGGGLAAGNYKALSMGLGRDLLLLGAISFDATQSQAGLPQQGNKSGGSYRLSYSKRFEELDGQVTFAGYRFSQRNFMSLPQYLDARYRNQQVSNSKELYTITLNKHFRSLNLSSYLSYSHQTYWDRAPLDRWSFSTSRYFDVGRFKNLSLSLSLNRTQYNGKNDDSVYLNFSMPIGGDSSLSYSQQTSGKQTTHSASFYDRLDSNNSYSLSAGLNNDRRQSFSGFYSHQGSLTSMTASASAQQGQYRSASLSLQGGLTLTPQGAALHRLGMPGSTRLMVDTDGVSGVPVNGGGSNTYTNFFGKAVISDVNSYYRNTASIDVTGLADNVEASRPVTQITLTEGAIGYRRFGVIKGIKAMAAIRLEDGSWPPFGASVQSNGREVGILDDDGLVWLSGIEAGASMDVRWNGETQCQLALPDPLPQQLLDEGQNLLLLCTRRAAPASST</sequence>
<evidence type="ECO:0000256" key="9">
    <source>
        <dbReference type="RuleBase" id="RU003884"/>
    </source>
</evidence>
<evidence type="ECO:0000256" key="2">
    <source>
        <dbReference type="ARBA" id="ARBA00008064"/>
    </source>
</evidence>
<protein>
    <submittedName>
        <fullName evidence="12">Fimbrial assembly protein</fullName>
    </submittedName>
</protein>
<evidence type="ECO:0000256" key="4">
    <source>
        <dbReference type="ARBA" id="ARBA00022452"/>
    </source>
</evidence>
<evidence type="ECO:0000256" key="6">
    <source>
        <dbReference type="ARBA" id="ARBA00022729"/>
    </source>
</evidence>
<dbReference type="InterPro" id="IPR042186">
    <property type="entry name" value="FimD_plug_dom"/>
</dbReference>
<dbReference type="Pfam" id="PF13953">
    <property type="entry name" value="PapC_C"/>
    <property type="match status" value="1"/>
</dbReference>
<evidence type="ECO:0000259" key="10">
    <source>
        <dbReference type="Pfam" id="PF13953"/>
    </source>
</evidence>
<dbReference type="FunFam" id="2.60.40.3110:FF:000001">
    <property type="entry name" value="Putative fimbrial outer membrane usher"/>
    <property type="match status" value="1"/>
</dbReference>
<reference evidence="12 13" key="1">
    <citation type="journal article" date="2016" name="Front. Microbiol.">
        <title>Genomic Resource of Rice Seed Associated Bacteria.</title>
        <authorList>
            <person name="Midha S."/>
            <person name="Bansal K."/>
            <person name="Sharma S."/>
            <person name="Kumar N."/>
            <person name="Patil P.P."/>
            <person name="Chaudhry V."/>
            <person name="Patil P.B."/>
        </authorList>
    </citation>
    <scope>NUCLEOTIDE SEQUENCE [LARGE SCALE GENOMIC DNA]</scope>
    <source>
        <strain evidence="12 13">SA3</strain>
    </source>
</reference>
<evidence type="ECO:0000313" key="12">
    <source>
        <dbReference type="EMBL" id="KTS69308.1"/>
    </source>
</evidence>
<dbReference type="Pfam" id="PF00577">
    <property type="entry name" value="Usher"/>
    <property type="match status" value="1"/>
</dbReference>
<dbReference type="Gene3D" id="2.60.40.2610">
    <property type="entry name" value="Outer membrane usher protein FimD, plug domain"/>
    <property type="match status" value="1"/>
</dbReference>
<evidence type="ECO:0000313" key="13">
    <source>
        <dbReference type="Proteomes" id="UP000071979"/>
    </source>
</evidence>
<dbReference type="InterPro" id="IPR018030">
    <property type="entry name" value="Fimbrial_membr_usher_CS"/>
</dbReference>
<proteinExistence type="inferred from homology"/>
<gene>
    <name evidence="12" type="ORF">SA3R_03055</name>
</gene>
<keyword evidence="9" id="KW-1029">Fimbrium biogenesis</keyword>
<dbReference type="InterPro" id="IPR037224">
    <property type="entry name" value="PapC_N_sf"/>
</dbReference>
<comment type="caution">
    <text evidence="12">The sequence shown here is derived from an EMBL/GenBank/DDBJ whole genome shotgun (WGS) entry which is preliminary data.</text>
</comment>